<evidence type="ECO:0000313" key="2">
    <source>
        <dbReference type="RefSeq" id="XP_056698464.1"/>
    </source>
</evidence>
<reference evidence="2" key="2">
    <citation type="submission" date="2025-08" db="UniProtKB">
        <authorList>
            <consortium name="RefSeq"/>
        </authorList>
    </citation>
    <scope>IDENTIFICATION</scope>
    <source>
        <tissue evidence="2">Leaf</tissue>
    </source>
</reference>
<evidence type="ECO:0000313" key="1">
    <source>
        <dbReference type="Proteomes" id="UP000813463"/>
    </source>
</evidence>
<organism evidence="1 2">
    <name type="scientific">Spinacia oleracea</name>
    <name type="common">Spinach</name>
    <dbReference type="NCBI Taxonomy" id="3562"/>
    <lineage>
        <taxon>Eukaryota</taxon>
        <taxon>Viridiplantae</taxon>
        <taxon>Streptophyta</taxon>
        <taxon>Embryophyta</taxon>
        <taxon>Tracheophyta</taxon>
        <taxon>Spermatophyta</taxon>
        <taxon>Magnoliopsida</taxon>
        <taxon>eudicotyledons</taxon>
        <taxon>Gunneridae</taxon>
        <taxon>Pentapetalae</taxon>
        <taxon>Caryophyllales</taxon>
        <taxon>Chenopodiaceae</taxon>
        <taxon>Chenopodioideae</taxon>
        <taxon>Anserineae</taxon>
        <taxon>Spinacia</taxon>
    </lineage>
</organism>
<name>A0ABM3RS64_SPIOL</name>
<dbReference type="PANTHER" id="PTHR33116">
    <property type="entry name" value="REVERSE TRANSCRIPTASE ZINC-BINDING DOMAIN-CONTAINING PROTEIN-RELATED-RELATED"/>
    <property type="match status" value="1"/>
</dbReference>
<gene>
    <name evidence="2" type="primary">LOC130472066</name>
</gene>
<accession>A0ABM3RS64</accession>
<proteinExistence type="predicted"/>
<dbReference type="PANTHER" id="PTHR33116:SF66">
    <property type="entry name" value="REVERSE TRANSCRIPTASE ZINC-BINDING DOMAIN-CONTAINING PROTEIN"/>
    <property type="match status" value="1"/>
</dbReference>
<dbReference type="GeneID" id="130472066"/>
<dbReference type="Proteomes" id="UP000813463">
    <property type="component" value="Chromosome 4"/>
</dbReference>
<evidence type="ECO:0008006" key="3">
    <source>
        <dbReference type="Google" id="ProtNLM"/>
    </source>
</evidence>
<dbReference type="RefSeq" id="XP_056698464.1">
    <property type="nucleotide sequence ID" value="XM_056842486.1"/>
</dbReference>
<protein>
    <recommendedName>
        <fullName evidence="3">Reverse transcriptase domain-containing protein</fullName>
    </recommendedName>
</protein>
<reference evidence="1" key="1">
    <citation type="journal article" date="2021" name="Nat. Commun.">
        <title>Genomic analyses provide insights into spinach domestication and the genetic basis of agronomic traits.</title>
        <authorList>
            <person name="Cai X."/>
            <person name="Sun X."/>
            <person name="Xu C."/>
            <person name="Sun H."/>
            <person name="Wang X."/>
            <person name="Ge C."/>
            <person name="Zhang Z."/>
            <person name="Wang Q."/>
            <person name="Fei Z."/>
            <person name="Jiao C."/>
            <person name="Wang Q."/>
        </authorList>
    </citation>
    <scope>NUCLEOTIDE SEQUENCE [LARGE SCALE GENOMIC DNA]</scope>
    <source>
        <strain evidence="1">cv. Varoflay</strain>
    </source>
</reference>
<sequence>MVIFDNVLLTHELVKGYNRKGLSPRFMVKVDLYKACDTVELPVLKFLILELGFPYQFERWIMACLSSVSYGFNVNGELKIPFASRKGLIQGDPYFTLFVCFEHGISQSMPFGVEEHDWFSLPPQMQEVGFNSSSGRNGNPTKSSIYFGGVDRHVQNVLLRDLGLSKEDLPFRYIGVPLSFERLTIMQSQRLIRKVLARIDSWTAKLPTYAGRVQLIKAVLFNIQTFWCQVVVLPLGISKRSLVAWDSICLPKSVEGLNILCVQMWNKVVVFKLLWCLAQKKDRI</sequence>
<keyword evidence="1" id="KW-1185">Reference proteome</keyword>